<proteinExistence type="predicted"/>
<reference evidence="1" key="1">
    <citation type="submission" date="2014-11" db="EMBL/GenBank/DDBJ databases">
        <authorList>
            <person name="Amaro Gonzalez C."/>
        </authorList>
    </citation>
    <scope>NUCLEOTIDE SEQUENCE</scope>
</reference>
<dbReference type="EMBL" id="GBXM01103665">
    <property type="protein sequence ID" value="JAH04912.1"/>
    <property type="molecule type" value="Transcribed_RNA"/>
</dbReference>
<accession>A0A0E9PKV1</accession>
<reference evidence="1" key="2">
    <citation type="journal article" date="2015" name="Fish Shellfish Immunol.">
        <title>Early steps in the European eel (Anguilla anguilla)-Vibrio vulnificus interaction in the gills: Role of the RtxA13 toxin.</title>
        <authorList>
            <person name="Callol A."/>
            <person name="Pajuelo D."/>
            <person name="Ebbesson L."/>
            <person name="Teles M."/>
            <person name="MacKenzie S."/>
            <person name="Amaro C."/>
        </authorList>
    </citation>
    <scope>NUCLEOTIDE SEQUENCE</scope>
</reference>
<protein>
    <submittedName>
        <fullName evidence="1">Uncharacterized protein</fullName>
    </submittedName>
</protein>
<organism evidence="1">
    <name type="scientific">Anguilla anguilla</name>
    <name type="common">European freshwater eel</name>
    <name type="synonym">Muraena anguilla</name>
    <dbReference type="NCBI Taxonomy" id="7936"/>
    <lineage>
        <taxon>Eukaryota</taxon>
        <taxon>Metazoa</taxon>
        <taxon>Chordata</taxon>
        <taxon>Craniata</taxon>
        <taxon>Vertebrata</taxon>
        <taxon>Euteleostomi</taxon>
        <taxon>Actinopterygii</taxon>
        <taxon>Neopterygii</taxon>
        <taxon>Teleostei</taxon>
        <taxon>Anguilliformes</taxon>
        <taxon>Anguillidae</taxon>
        <taxon>Anguilla</taxon>
    </lineage>
</organism>
<sequence>MLKIASKPTCSKSSKRQGPICSNLKPLDCHYVLSNTNEVNCASVYE</sequence>
<dbReference type="AlphaFoldDB" id="A0A0E9PKV1"/>
<name>A0A0E9PKV1_ANGAN</name>
<evidence type="ECO:0000313" key="1">
    <source>
        <dbReference type="EMBL" id="JAH04912.1"/>
    </source>
</evidence>